<keyword evidence="2 6" id="KW-0699">rRNA-binding</keyword>
<name>A0A0H4T7X9_9BACT</name>
<keyword evidence="3 6" id="KW-0694">RNA-binding</keyword>
<dbReference type="EMBL" id="KT007001">
    <property type="protein sequence ID" value="AKQ02592.1"/>
    <property type="molecule type" value="Genomic_DNA"/>
</dbReference>
<dbReference type="NCBIfam" id="NF004123">
    <property type="entry name" value="PRK05610.1"/>
    <property type="match status" value="1"/>
</dbReference>
<dbReference type="Pfam" id="PF00366">
    <property type="entry name" value="Ribosomal_S17"/>
    <property type="match status" value="1"/>
</dbReference>
<evidence type="ECO:0000256" key="1">
    <source>
        <dbReference type="ARBA" id="ARBA00010254"/>
    </source>
</evidence>
<comment type="similarity">
    <text evidence="1 6">Belongs to the universal ribosomal protein uS17 family.</text>
</comment>
<dbReference type="InterPro" id="IPR012340">
    <property type="entry name" value="NA-bd_OB-fold"/>
</dbReference>
<evidence type="ECO:0000256" key="5">
    <source>
        <dbReference type="ARBA" id="ARBA00023274"/>
    </source>
</evidence>
<gene>
    <name evidence="6" type="primary">rpsQ</name>
</gene>
<dbReference type="GO" id="GO:0003735">
    <property type="term" value="F:structural constituent of ribosome"/>
    <property type="evidence" value="ECO:0007669"/>
    <property type="project" value="UniProtKB-UniRule"/>
</dbReference>
<dbReference type="Gene3D" id="2.40.50.140">
    <property type="entry name" value="Nucleic acid-binding proteins"/>
    <property type="match status" value="1"/>
</dbReference>
<dbReference type="NCBIfam" id="TIGR03635">
    <property type="entry name" value="uS17_bact"/>
    <property type="match status" value="1"/>
</dbReference>
<dbReference type="PANTHER" id="PTHR10744">
    <property type="entry name" value="40S RIBOSOMAL PROTEIN S11 FAMILY MEMBER"/>
    <property type="match status" value="1"/>
</dbReference>
<evidence type="ECO:0000256" key="4">
    <source>
        <dbReference type="ARBA" id="ARBA00022980"/>
    </source>
</evidence>
<comment type="function">
    <text evidence="6">One of the primary rRNA binding proteins, it binds specifically to the 5'-end of 16S ribosomal RNA.</text>
</comment>
<evidence type="ECO:0000313" key="7">
    <source>
        <dbReference type="EMBL" id="AKQ02592.1"/>
    </source>
</evidence>
<dbReference type="SUPFAM" id="SSF50249">
    <property type="entry name" value="Nucleic acid-binding proteins"/>
    <property type="match status" value="1"/>
</dbReference>
<dbReference type="PRINTS" id="PR00973">
    <property type="entry name" value="RIBOSOMALS17"/>
</dbReference>
<proteinExistence type="inferred from homology"/>
<dbReference type="AlphaFoldDB" id="A0A0H4T7X9"/>
<dbReference type="HAMAP" id="MF_01345_B">
    <property type="entry name" value="Ribosomal_uS17_B"/>
    <property type="match status" value="1"/>
</dbReference>
<evidence type="ECO:0000256" key="2">
    <source>
        <dbReference type="ARBA" id="ARBA00022730"/>
    </source>
</evidence>
<protein>
    <recommendedName>
        <fullName evidence="6">Small ribosomal subunit protein uS17</fullName>
    </recommendedName>
</protein>
<accession>A0A0H4T7X9</accession>
<organism evidence="7">
    <name type="scientific">uncultured Parcubacteria bacterium Rifle_16ft_4_minimus_37658</name>
    <dbReference type="NCBI Taxonomy" id="1665141"/>
    <lineage>
        <taxon>Bacteria</taxon>
        <taxon>Candidatus Parcubacteria</taxon>
        <taxon>environmental samples</taxon>
    </lineage>
</organism>
<dbReference type="InterPro" id="IPR000266">
    <property type="entry name" value="Ribosomal_uS17"/>
</dbReference>
<keyword evidence="4 6" id="KW-0689">Ribosomal protein</keyword>
<comment type="subunit">
    <text evidence="6">Part of the 30S ribosomal subunit.</text>
</comment>
<dbReference type="InterPro" id="IPR019984">
    <property type="entry name" value="Ribosomal_uS17_bact/chlr"/>
</dbReference>
<keyword evidence="5 6" id="KW-0687">Ribonucleoprotein</keyword>
<sequence length="80" mass="9598">MKEARPKILKGVIVSDKMAKTRVVLVERYFKMPKYGKYIKRSKKFKVHDEANEYKTGEKVKIQETRPISKDKRWKIISRI</sequence>
<evidence type="ECO:0000256" key="6">
    <source>
        <dbReference type="HAMAP-Rule" id="MF_01345"/>
    </source>
</evidence>
<dbReference type="GO" id="GO:0022627">
    <property type="term" value="C:cytosolic small ribosomal subunit"/>
    <property type="evidence" value="ECO:0007669"/>
    <property type="project" value="UniProtKB-UniRule"/>
</dbReference>
<dbReference type="GO" id="GO:0019843">
    <property type="term" value="F:rRNA binding"/>
    <property type="evidence" value="ECO:0007669"/>
    <property type="project" value="UniProtKB-UniRule"/>
</dbReference>
<evidence type="ECO:0000256" key="3">
    <source>
        <dbReference type="ARBA" id="ARBA00022884"/>
    </source>
</evidence>
<dbReference type="PANTHER" id="PTHR10744:SF1">
    <property type="entry name" value="SMALL RIBOSOMAL SUBUNIT PROTEIN US17M"/>
    <property type="match status" value="1"/>
</dbReference>
<reference evidence="7" key="1">
    <citation type="journal article" date="2015" name="ISME J.">
        <title>Aquifer environment selects for microbial species cohorts in sediment and groundwater.</title>
        <authorList>
            <person name="Hug L.A."/>
            <person name="Thomas B.C."/>
            <person name="Brown C.T."/>
            <person name="Frischkorn K.R."/>
            <person name="Williams K.H."/>
            <person name="Tringe S.G."/>
            <person name="Banfield J.F."/>
        </authorList>
    </citation>
    <scope>NUCLEOTIDE SEQUENCE</scope>
</reference>
<dbReference type="GO" id="GO:0006412">
    <property type="term" value="P:translation"/>
    <property type="evidence" value="ECO:0007669"/>
    <property type="project" value="UniProtKB-UniRule"/>
</dbReference>
<dbReference type="CDD" id="cd00364">
    <property type="entry name" value="Ribosomal_uS17"/>
    <property type="match status" value="1"/>
</dbReference>